<comment type="caution">
    <text evidence="2">The sequence shown here is derived from an EMBL/GenBank/DDBJ whole genome shotgun (WGS) entry which is preliminary data.</text>
</comment>
<evidence type="ECO:0000313" key="3">
    <source>
        <dbReference type="Proteomes" id="UP001190700"/>
    </source>
</evidence>
<organism evidence="2 3">
    <name type="scientific">Cymbomonas tetramitiformis</name>
    <dbReference type="NCBI Taxonomy" id="36881"/>
    <lineage>
        <taxon>Eukaryota</taxon>
        <taxon>Viridiplantae</taxon>
        <taxon>Chlorophyta</taxon>
        <taxon>Pyramimonadophyceae</taxon>
        <taxon>Pyramimonadales</taxon>
        <taxon>Pyramimonadaceae</taxon>
        <taxon>Cymbomonas</taxon>
    </lineage>
</organism>
<evidence type="ECO:0000313" key="2">
    <source>
        <dbReference type="EMBL" id="KAK3259893.1"/>
    </source>
</evidence>
<keyword evidence="3" id="KW-1185">Reference proteome</keyword>
<gene>
    <name evidence="2" type="ORF">CYMTET_31127</name>
</gene>
<reference evidence="2 3" key="1">
    <citation type="journal article" date="2015" name="Genome Biol. Evol.">
        <title>Comparative Genomics of a Bacterivorous Green Alga Reveals Evolutionary Causalities and Consequences of Phago-Mixotrophic Mode of Nutrition.</title>
        <authorList>
            <person name="Burns J.A."/>
            <person name="Paasch A."/>
            <person name="Narechania A."/>
            <person name="Kim E."/>
        </authorList>
    </citation>
    <scope>NUCLEOTIDE SEQUENCE [LARGE SCALE GENOMIC DNA]</scope>
    <source>
        <strain evidence="2 3">PLY_AMNH</strain>
    </source>
</reference>
<feature type="coiled-coil region" evidence="1">
    <location>
        <begin position="176"/>
        <end position="203"/>
    </location>
</feature>
<sequence length="456" mass="49530">MSKKNLKVPSWVAASLLKKAVYSSTRILGPSSITTKPFNRVKCKRHIFTMFGFGFGSAWDGDRVDRGTWAAKSAAAERREEEAKQLFNAFLIRCHSLTDFPVTEEVVPAKVHLTEASWKDFRKHVIANGCSCKRRQADRSEKEATGDKRQGKMYFIAITVPVHPARAVEVQAANKNKAAAAQAVRKEREAKAAEVKAEQEAERTAAMQTQYEAIVAQNKRQAEAGAGASASEGTTPISKRMREAGGEALRSAAPTVAGGGKGAAGAVDAVAMIQHVEAQYQEDLKRIEATIQAERRQLLGALEEKKQQQEAAAREERDRVKAVVLRDAGTSHHRCSVCQQACKVPAAGCVGRGCKAEVCADCLMRVVDATCKCIVCATGKGEGGSPHQHMAPKVVQNFLCTSCDNNGKGVGKNGNLFQRCHRCGEGLCDRCETKEGCMCNGKTGMQIFREQFGFYD</sequence>
<dbReference type="EMBL" id="LGRX02018384">
    <property type="protein sequence ID" value="KAK3259893.1"/>
    <property type="molecule type" value="Genomic_DNA"/>
</dbReference>
<accession>A0AAE0KTA0</accession>
<protein>
    <submittedName>
        <fullName evidence="2">Uncharacterized protein</fullName>
    </submittedName>
</protein>
<dbReference type="AlphaFoldDB" id="A0AAE0KTA0"/>
<evidence type="ECO:0000256" key="1">
    <source>
        <dbReference type="SAM" id="Coils"/>
    </source>
</evidence>
<name>A0AAE0KTA0_9CHLO</name>
<dbReference type="Proteomes" id="UP001190700">
    <property type="component" value="Unassembled WGS sequence"/>
</dbReference>
<feature type="coiled-coil region" evidence="1">
    <location>
        <begin position="277"/>
        <end position="319"/>
    </location>
</feature>
<proteinExistence type="predicted"/>
<keyword evidence="1" id="KW-0175">Coiled coil</keyword>